<evidence type="ECO:0000256" key="1">
    <source>
        <dbReference type="ARBA" id="ARBA00004202"/>
    </source>
</evidence>
<organism evidence="12 13">
    <name type="scientific">Vagococcus intermedius</name>
    <dbReference type="NCBI Taxonomy" id="2991418"/>
    <lineage>
        <taxon>Bacteria</taxon>
        <taxon>Bacillati</taxon>
        <taxon>Bacillota</taxon>
        <taxon>Bacilli</taxon>
        <taxon>Lactobacillales</taxon>
        <taxon>Enterococcaceae</taxon>
        <taxon>Vagococcus</taxon>
    </lineage>
</organism>
<dbReference type="PROSITE" id="PS00211">
    <property type="entry name" value="ABC_TRANSPORTER_1"/>
    <property type="match status" value="1"/>
</dbReference>
<evidence type="ECO:0000256" key="4">
    <source>
        <dbReference type="ARBA" id="ARBA00022475"/>
    </source>
</evidence>
<evidence type="ECO:0000256" key="5">
    <source>
        <dbReference type="ARBA" id="ARBA00022737"/>
    </source>
</evidence>
<dbReference type="InterPro" id="IPR050095">
    <property type="entry name" value="ECF_ABC_transporter_ATP-bd"/>
</dbReference>
<dbReference type="Gene3D" id="3.40.50.300">
    <property type="entry name" value="P-loop containing nucleotide triphosphate hydrolases"/>
    <property type="match status" value="2"/>
</dbReference>
<protein>
    <submittedName>
        <fullName evidence="12">ATP-binding cassette domain-containing protein</fullName>
    </submittedName>
</protein>
<dbReference type="InterPro" id="IPR017871">
    <property type="entry name" value="ABC_transporter-like_CS"/>
</dbReference>
<keyword evidence="6" id="KW-0547">Nucleotide-binding</keyword>
<dbReference type="GO" id="GO:0005524">
    <property type="term" value="F:ATP binding"/>
    <property type="evidence" value="ECO:0007669"/>
    <property type="project" value="UniProtKB-KW"/>
</dbReference>
<evidence type="ECO:0000313" key="12">
    <source>
        <dbReference type="EMBL" id="WEG74182.1"/>
    </source>
</evidence>
<name>A0AAF0CWU9_9ENTE</name>
<dbReference type="EMBL" id="CP110232">
    <property type="protein sequence ID" value="WEG74182.1"/>
    <property type="molecule type" value="Genomic_DNA"/>
</dbReference>
<keyword evidence="5" id="KW-0677">Repeat</keyword>
<dbReference type="PANTHER" id="PTHR43553">
    <property type="entry name" value="HEAVY METAL TRANSPORTER"/>
    <property type="match status" value="1"/>
</dbReference>
<accession>A0AAF0CWU9</accession>
<dbReference type="InterPro" id="IPR027417">
    <property type="entry name" value="P-loop_NTPase"/>
</dbReference>
<comment type="subcellular location">
    <subcellularLocation>
        <location evidence="1">Cell membrane</location>
        <topology evidence="1">Peripheral membrane protein</topology>
    </subcellularLocation>
</comment>
<comment type="function">
    <text evidence="10">Probably part of an ABC transporter complex. Responsible for energy coupling to the transport system.</text>
</comment>
<reference evidence="12" key="1">
    <citation type="submission" date="2022-10" db="EMBL/GenBank/DDBJ databases">
        <title>Vagococcus sp. isolated from poultry meat.</title>
        <authorList>
            <person name="Johansson P."/>
            <person name="Bjorkroth J."/>
        </authorList>
    </citation>
    <scope>NUCLEOTIDE SEQUENCE</scope>
    <source>
        <strain evidence="12">STAA11</strain>
    </source>
</reference>
<dbReference type="Pfam" id="PF00005">
    <property type="entry name" value="ABC_tran"/>
    <property type="match status" value="2"/>
</dbReference>
<dbReference type="GO" id="GO:0016887">
    <property type="term" value="F:ATP hydrolysis activity"/>
    <property type="evidence" value="ECO:0007669"/>
    <property type="project" value="InterPro"/>
</dbReference>
<gene>
    <name evidence="12" type="ORF">OL234_04605</name>
</gene>
<evidence type="ECO:0000259" key="11">
    <source>
        <dbReference type="PROSITE" id="PS50893"/>
    </source>
</evidence>
<evidence type="ECO:0000256" key="6">
    <source>
        <dbReference type="ARBA" id="ARBA00022741"/>
    </source>
</evidence>
<dbReference type="GO" id="GO:0043190">
    <property type="term" value="C:ATP-binding cassette (ABC) transporter complex"/>
    <property type="evidence" value="ECO:0007669"/>
    <property type="project" value="TreeGrafter"/>
</dbReference>
<dbReference type="InterPro" id="IPR003593">
    <property type="entry name" value="AAA+_ATPase"/>
</dbReference>
<keyword evidence="7 12" id="KW-0067">ATP-binding</keyword>
<dbReference type="PANTHER" id="PTHR43553:SF23">
    <property type="entry name" value="ABC TRANSPORTER ATP-BINDING COMPONENT"/>
    <property type="match status" value="1"/>
</dbReference>
<sequence length="561" mass="62552">MALLEIKNLNFSYPKQHDLVLEGINLKIEQGEFIVVCGESGSGKSTLLRLLKRELAPHGNVTGDIYYQGKPVQEMADYESASKIGFVMQNPETQIVTDKVWSELAFGLENLGVAPQVIRSRVGEMANYFGIHEWFKQDTAGLSGGQKQILNLASVLVMQPDILILDEPTAQLDPIAAADFMKTLHQLNQEMNITIVIVEHRLEELYSLATKIVLLDKGHLVLEGTPRVVGKEMLKTLNNKKMLAGFPASLRLYYDLNIPDTPPLNVKEGISFLKKHYQGHVVAQQDSDSEGKLTAPVIAELSDIWFRYNRKGKDILTDVNLKVHQGEIFCLLGGNGSGKSTLLNVLSGIHKAYEGRVKLFGKRLASYKPSEIYGTKLAVLPQNPLALFIDETVEDDYKNLCQSVGYSKEDTNKKIEEIVSLLEIQSLLSRYPYDVSGGEQQKIALGKILLLDPEFILLDEPTKGIDAHAKNNFGDILKTLQAKGKTIFMVTHDTEFAAAYASRCALFFDQQVVSLNTPVGFFSSNYFYTTPANKIARDLYPSAITVDDIVNFCRIEERNNK</sequence>
<dbReference type="KEGG" id="vie:OL234_04605"/>
<keyword evidence="13" id="KW-1185">Reference proteome</keyword>
<keyword evidence="4" id="KW-1003">Cell membrane</keyword>
<evidence type="ECO:0000313" key="13">
    <source>
        <dbReference type="Proteomes" id="UP001179647"/>
    </source>
</evidence>
<dbReference type="GO" id="GO:0042626">
    <property type="term" value="F:ATPase-coupled transmembrane transporter activity"/>
    <property type="evidence" value="ECO:0007669"/>
    <property type="project" value="TreeGrafter"/>
</dbReference>
<keyword evidence="9" id="KW-0472">Membrane</keyword>
<feature type="domain" description="ABC transporter" evidence="11">
    <location>
        <begin position="299"/>
        <end position="534"/>
    </location>
</feature>
<dbReference type="PROSITE" id="PS50893">
    <property type="entry name" value="ABC_TRANSPORTER_2"/>
    <property type="match status" value="2"/>
</dbReference>
<evidence type="ECO:0000256" key="10">
    <source>
        <dbReference type="ARBA" id="ARBA00025157"/>
    </source>
</evidence>
<dbReference type="InterPro" id="IPR003439">
    <property type="entry name" value="ABC_transporter-like_ATP-bd"/>
</dbReference>
<dbReference type="InterPro" id="IPR015856">
    <property type="entry name" value="ABC_transpr_CbiO/EcfA_su"/>
</dbReference>
<evidence type="ECO:0000256" key="7">
    <source>
        <dbReference type="ARBA" id="ARBA00022840"/>
    </source>
</evidence>
<dbReference type="CDD" id="cd03225">
    <property type="entry name" value="ABC_cobalt_CbiO_domain1"/>
    <property type="match status" value="2"/>
</dbReference>
<dbReference type="AlphaFoldDB" id="A0AAF0CWU9"/>
<evidence type="ECO:0000256" key="8">
    <source>
        <dbReference type="ARBA" id="ARBA00022967"/>
    </source>
</evidence>
<feature type="domain" description="ABC transporter" evidence="11">
    <location>
        <begin position="4"/>
        <end position="242"/>
    </location>
</feature>
<dbReference type="InterPro" id="IPR025662">
    <property type="entry name" value="Sigma_54_int_dom_ATP-bd_1"/>
</dbReference>
<comment type="similarity">
    <text evidence="2">Belongs to the ABC transporter superfamily.</text>
</comment>
<evidence type="ECO:0000256" key="2">
    <source>
        <dbReference type="ARBA" id="ARBA00005417"/>
    </source>
</evidence>
<keyword evidence="3" id="KW-0813">Transport</keyword>
<dbReference type="SMART" id="SM00382">
    <property type="entry name" value="AAA"/>
    <property type="match status" value="2"/>
</dbReference>
<dbReference type="SUPFAM" id="SSF52540">
    <property type="entry name" value="P-loop containing nucleoside triphosphate hydrolases"/>
    <property type="match status" value="2"/>
</dbReference>
<evidence type="ECO:0000256" key="3">
    <source>
        <dbReference type="ARBA" id="ARBA00022448"/>
    </source>
</evidence>
<keyword evidence="8" id="KW-1278">Translocase</keyword>
<proteinExistence type="inferred from homology"/>
<evidence type="ECO:0000256" key="9">
    <source>
        <dbReference type="ARBA" id="ARBA00023136"/>
    </source>
</evidence>
<dbReference type="PROSITE" id="PS00675">
    <property type="entry name" value="SIGMA54_INTERACT_1"/>
    <property type="match status" value="1"/>
</dbReference>
<dbReference type="Proteomes" id="UP001179647">
    <property type="component" value="Chromosome"/>
</dbReference>
<dbReference type="RefSeq" id="WP_275469981.1">
    <property type="nucleotide sequence ID" value="NZ_CP110232.1"/>
</dbReference>